<evidence type="ECO:0000256" key="1">
    <source>
        <dbReference type="ARBA" id="ARBA00001936"/>
    </source>
</evidence>
<dbReference type="RefSeq" id="WP_083255526.1">
    <property type="nucleotide sequence ID" value="NZ_MCRJ01000018.1"/>
</dbReference>
<dbReference type="Proteomes" id="UP000094622">
    <property type="component" value="Unassembled WGS sequence"/>
</dbReference>
<proteinExistence type="predicted"/>
<reference evidence="8 9" key="1">
    <citation type="submission" date="2016-07" db="EMBL/GenBank/DDBJ databases">
        <title>Draft Genome Sequence of Methylobrevis pamukkalensis PK2.</title>
        <authorList>
            <person name="Vasilenko O.V."/>
            <person name="Doronina N.V."/>
            <person name="Shmareva M.N."/>
            <person name="Tarlachkov S.V."/>
            <person name="Mustakhimov I."/>
            <person name="Trotsenko Y.A."/>
        </authorList>
    </citation>
    <scope>NUCLEOTIDE SEQUENCE [LARGE SCALE GENOMIC DNA]</scope>
    <source>
        <strain evidence="8 9">PK2</strain>
    </source>
</reference>
<evidence type="ECO:0000259" key="7">
    <source>
        <dbReference type="PROSITE" id="PS51462"/>
    </source>
</evidence>
<evidence type="ECO:0000256" key="2">
    <source>
        <dbReference type="ARBA" id="ARBA00001946"/>
    </source>
</evidence>
<dbReference type="PROSITE" id="PS51462">
    <property type="entry name" value="NUDIX"/>
    <property type="match status" value="1"/>
</dbReference>
<name>A0A1E3H630_9HYPH</name>
<evidence type="ECO:0000313" key="9">
    <source>
        <dbReference type="Proteomes" id="UP000094622"/>
    </source>
</evidence>
<comment type="cofactor">
    <cofactor evidence="2">
        <name>Mg(2+)</name>
        <dbReference type="ChEBI" id="CHEBI:18420"/>
    </cofactor>
</comment>
<dbReference type="Pfam" id="PF00293">
    <property type="entry name" value="NUDIX"/>
    <property type="match status" value="1"/>
</dbReference>
<evidence type="ECO:0000256" key="6">
    <source>
        <dbReference type="ARBA" id="ARBA00023211"/>
    </source>
</evidence>
<keyword evidence="4 8" id="KW-0378">Hydrolase</keyword>
<protein>
    <submittedName>
        <fullName evidence="8">Putative NUDIX hydrolase</fullName>
    </submittedName>
</protein>
<accession>A0A1E3H630</accession>
<dbReference type="GO" id="GO:0046872">
    <property type="term" value="F:metal ion binding"/>
    <property type="evidence" value="ECO:0007669"/>
    <property type="project" value="UniProtKB-KW"/>
</dbReference>
<dbReference type="InterPro" id="IPR000086">
    <property type="entry name" value="NUDIX_hydrolase_dom"/>
</dbReference>
<evidence type="ECO:0000256" key="5">
    <source>
        <dbReference type="ARBA" id="ARBA00022842"/>
    </source>
</evidence>
<dbReference type="PANTHER" id="PTHR12992">
    <property type="entry name" value="NUDIX HYDROLASE"/>
    <property type="match status" value="1"/>
</dbReference>
<dbReference type="OrthoDB" id="9802805at2"/>
<dbReference type="GO" id="GO:0010945">
    <property type="term" value="F:coenzyme A diphosphatase activity"/>
    <property type="evidence" value="ECO:0007669"/>
    <property type="project" value="InterPro"/>
</dbReference>
<gene>
    <name evidence="8" type="ORF">A6302_01108</name>
</gene>
<feature type="domain" description="Nudix hydrolase" evidence="7">
    <location>
        <begin position="55"/>
        <end position="188"/>
    </location>
</feature>
<dbReference type="NCBIfam" id="NF007980">
    <property type="entry name" value="PRK10707.1"/>
    <property type="match status" value="1"/>
</dbReference>
<sequence length="217" mass="24154">MHDRPASAMGFDEADLRSRIGRMHPVEGVTAVRRSLWGDHVTEPSLASMIEGLTLRPAAVLIPLVLRESGTTVIFTRRNDHMRAHAGQIAFPGGKIDPEDGGPLVAALREAEEEIGLDRRLVEPLGQLDSYISNSGYEIVPVVGLVQPDPPLQPNPDEVADVFEVPLGFLMAPDNHLFEMREYKGLTRRVYAMPYEERRIWGVTAGIVRLFYEQVFA</sequence>
<keyword evidence="3" id="KW-0479">Metal-binding</keyword>
<comment type="caution">
    <text evidence="8">The sequence shown here is derived from an EMBL/GenBank/DDBJ whole genome shotgun (WGS) entry which is preliminary data.</text>
</comment>
<dbReference type="PATRIC" id="fig|1439726.3.peg.1156"/>
<dbReference type="CDD" id="cd03426">
    <property type="entry name" value="NUDIX_CoAse_Nudt7"/>
    <property type="match status" value="1"/>
</dbReference>
<evidence type="ECO:0000256" key="3">
    <source>
        <dbReference type="ARBA" id="ARBA00022723"/>
    </source>
</evidence>
<dbReference type="InterPro" id="IPR045121">
    <property type="entry name" value="CoAse"/>
</dbReference>
<dbReference type="EMBL" id="MCRJ01000018">
    <property type="protein sequence ID" value="ODN71595.1"/>
    <property type="molecule type" value="Genomic_DNA"/>
</dbReference>
<keyword evidence="9" id="KW-1185">Reference proteome</keyword>
<dbReference type="Gene3D" id="3.90.79.10">
    <property type="entry name" value="Nucleoside Triphosphate Pyrophosphohydrolase"/>
    <property type="match status" value="1"/>
</dbReference>
<dbReference type="AlphaFoldDB" id="A0A1E3H630"/>
<keyword evidence="5" id="KW-0460">Magnesium</keyword>
<keyword evidence="6" id="KW-0464">Manganese</keyword>
<evidence type="ECO:0000313" key="8">
    <source>
        <dbReference type="EMBL" id="ODN71595.1"/>
    </source>
</evidence>
<evidence type="ECO:0000256" key="4">
    <source>
        <dbReference type="ARBA" id="ARBA00022801"/>
    </source>
</evidence>
<organism evidence="8 9">
    <name type="scientific">Methylobrevis pamukkalensis</name>
    <dbReference type="NCBI Taxonomy" id="1439726"/>
    <lineage>
        <taxon>Bacteria</taxon>
        <taxon>Pseudomonadati</taxon>
        <taxon>Pseudomonadota</taxon>
        <taxon>Alphaproteobacteria</taxon>
        <taxon>Hyphomicrobiales</taxon>
        <taxon>Pleomorphomonadaceae</taxon>
        <taxon>Methylobrevis</taxon>
    </lineage>
</organism>
<dbReference type="InterPro" id="IPR015797">
    <property type="entry name" value="NUDIX_hydrolase-like_dom_sf"/>
</dbReference>
<dbReference type="SUPFAM" id="SSF55811">
    <property type="entry name" value="Nudix"/>
    <property type="match status" value="1"/>
</dbReference>
<dbReference type="PANTHER" id="PTHR12992:SF11">
    <property type="entry name" value="MITOCHONDRIAL COENZYME A DIPHOSPHATASE NUDT8"/>
    <property type="match status" value="1"/>
</dbReference>
<comment type="cofactor">
    <cofactor evidence="1">
        <name>Mn(2+)</name>
        <dbReference type="ChEBI" id="CHEBI:29035"/>
    </cofactor>
</comment>